<dbReference type="EMBL" id="BAABDE010000020">
    <property type="protein sequence ID" value="GAA3806544.1"/>
    <property type="molecule type" value="Genomic_DNA"/>
</dbReference>
<evidence type="ECO:0000256" key="6">
    <source>
        <dbReference type="ARBA" id="ARBA00022837"/>
    </source>
</evidence>
<dbReference type="PROSITE" id="PS51695">
    <property type="entry name" value="SEDOLISIN"/>
    <property type="match status" value="1"/>
</dbReference>
<dbReference type="InterPro" id="IPR015366">
    <property type="entry name" value="S53_propep"/>
</dbReference>
<dbReference type="CDD" id="cd04056">
    <property type="entry name" value="Peptidases_S53"/>
    <property type="match status" value="1"/>
</dbReference>
<dbReference type="InterPro" id="IPR050819">
    <property type="entry name" value="Tripeptidyl-peptidase_I"/>
</dbReference>
<keyword evidence="4" id="KW-0378">Hydrolase</keyword>
<dbReference type="PANTHER" id="PTHR14218:SF15">
    <property type="entry name" value="TRIPEPTIDYL-PEPTIDASE 1"/>
    <property type="match status" value="1"/>
</dbReference>
<evidence type="ECO:0000256" key="2">
    <source>
        <dbReference type="ARBA" id="ARBA00022670"/>
    </source>
</evidence>
<comment type="caution">
    <text evidence="10">The sequence shown here is derived from an EMBL/GenBank/DDBJ whole genome shotgun (WGS) entry which is preliminary data.</text>
</comment>
<gene>
    <name evidence="10" type="ORF">GCM10022403_045750</name>
</gene>
<evidence type="ECO:0000256" key="8">
    <source>
        <dbReference type="SAM" id="MobiDB-lite"/>
    </source>
</evidence>
<dbReference type="RefSeq" id="WP_275776137.1">
    <property type="nucleotide sequence ID" value="NZ_BAABDE010000020.1"/>
</dbReference>
<evidence type="ECO:0000256" key="4">
    <source>
        <dbReference type="ARBA" id="ARBA00022801"/>
    </source>
</evidence>
<comment type="cofactor">
    <cofactor evidence="1">
        <name>Ca(2+)</name>
        <dbReference type="ChEBI" id="CHEBI:29108"/>
    </cofactor>
</comment>
<feature type="region of interest" description="Disordered" evidence="8">
    <location>
        <begin position="48"/>
        <end position="67"/>
    </location>
</feature>
<protein>
    <submittedName>
        <fullName evidence="10">S53 family peptidase</fullName>
    </submittedName>
</protein>
<name>A0ABP7I553_9ACTN</name>
<sequence length="525" mass="54438">MATTHKIALAESLRAPVPDARVIGPVEDSEHLEITLVLRRRAPIPHDLVEGTDTVTPQELGDRYGADPTDVDLIRRTAEEHGLKVTETHPGARRVKIAGTLGQLRHVVDPQALQQVESADPHTGASVRHRQRTGALDILAEWHDVVVGVLGLDDRPQARPYLRRHTAAAETSYAPPELGTLYNFPAGTDGTGQVLAIIELGGGFTTGDLDQYFRDLGISPAPSVTAVGVDGGANAPEGNPDSADGEVLLDIQVAGALAPAARQLVYFAPNTDQGFVDALTTAVHATPTPAAVSISWGANEDAWTAQGRRLFDQALADAAALGVTVCAASGDNLSSDGARDRRTHTDFPASSPYALACGGTRLIEDTSTGTITAETVWHSNGVGTGGGVSDVFELPSWQSGAGVPAGHSGFAGRGVPDVAGDADPGTGYQVLVDGQQQVVGGTSAVAPLWAALTCRLTQALGRRLGLLQPLLYPGATPGHTAPGFRDITKGNNVGYKAAPGWDPCTGLGTPDGTALLDRLRTTTGS</sequence>
<dbReference type="SUPFAM" id="SSF52743">
    <property type="entry name" value="Subtilisin-like"/>
    <property type="match status" value="1"/>
</dbReference>
<dbReference type="PANTHER" id="PTHR14218">
    <property type="entry name" value="PROTEASE S8 TRIPEPTIDYL PEPTIDASE I CLN2"/>
    <property type="match status" value="1"/>
</dbReference>
<evidence type="ECO:0000256" key="7">
    <source>
        <dbReference type="ARBA" id="ARBA00023145"/>
    </source>
</evidence>
<dbReference type="SUPFAM" id="SSF54897">
    <property type="entry name" value="Protease propeptides/inhibitors"/>
    <property type="match status" value="1"/>
</dbReference>
<keyword evidence="2" id="KW-0645">Protease</keyword>
<evidence type="ECO:0000313" key="10">
    <source>
        <dbReference type="EMBL" id="GAA3806544.1"/>
    </source>
</evidence>
<evidence type="ECO:0000256" key="3">
    <source>
        <dbReference type="ARBA" id="ARBA00022723"/>
    </source>
</evidence>
<reference evidence="11" key="1">
    <citation type="journal article" date="2019" name="Int. J. Syst. Evol. Microbiol.">
        <title>The Global Catalogue of Microorganisms (GCM) 10K type strain sequencing project: providing services to taxonomists for standard genome sequencing and annotation.</title>
        <authorList>
            <consortium name="The Broad Institute Genomics Platform"/>
            <consortium name="The Broad Institute Genome Sequencing Center for Infectious Disease"/>
            <person name="Wu L."/>
            <person name="Ma J."/>
        </authorList>
    </citation>
    <scope>NUCLEOTIDE SEQUENCE [LARGE SCALE GENOMIC DNA]</scope>
    <source>
        <strain evidence="11">JCM 17138</strain>
    </source>
</reference>
<keyword evidence="5" id="KW-0720">Serine protease</keyword>
<dbReference type="Gene3D" id="3.40.50.200">
    <property type="entry name" value="Peptidase S8/S53 domain"/>
    <property type="match status" value="1"/>
</dbReference>
<dbReference type="InterPro" id="IPR036852">
    <property type="entry name" value="Peptidase_S8/S53_dom_sf"/>
</dbReference>
<dbReference type="SMART" id="SM00944">
    <property type="entry name" value="Pro-kuma_activ"/>
    <property type="match status" value="1"/>
</dbReference>
<organism evidence="10 11">
    <name type="scientific">Streptomyces coacervatus</name>
    <dbReference type="NCBI Taxonomy" id="647381"/>
    <lineage>
        <taxon>Bacteria</taxon>
        <taxon>Bacillati</taxon>
        <taxon>Actinomycetota</taxon>
        <taxon>Actinomycetes</taxon>
        <taxon>Kitasatosporales</taxon>
        <taxon>Streptomycetaceae</taxon>
        <taxon>Streptomyces</taxon>
    </lineage>
</organism>
<dbReference type="InterPro" id="IPR030400">
    <property type="entry name" value="Sedolisin_dom"/>
</dbReference>
<evidence type="ECO:0000256" key="5">
    <source>
        <dbReference type="ARBA" id="ARBA00022825"/>
    </source>
</evidence>
<evidence type="ECO:0000259" key="9">
    <source>
        <dbReference type="PROSITE" id="PS51695"/>
    </source>
</evidence>
<evidence type="ECO:0000313" key="11">
    <source>
        <dbReference type="Proteomes" id="UP001501009"/>
    </source>
</evidence>
<keyword evidence="7" id="KW-0865">Zymogen</keyword>
<keyword evidence="6" id="KW-0106">Calcium</keyword>
<evidence type="ECO:0000256" key="1">
    <source>
        <dbReference type="ARBA" id="ARBA00001913"/>
    </source>
</evidence>
<proteinExistence type="predicted"/>
<keyword evidence="11" id="KW-1185">Reference proteome</keyword>
<keyword evidence="3" id="KW-0479">Metal-binding</keyword>
<feature type="domain" description="Peptidase S53" evidence="9">
    <location>
        <begin position="172"/>
        <end position="522"/>
    </location>
</feature>
<accession>A0ABP7I553</accession>
<dbReference type="Proteomes" id="UP001501009">
    <property type="component" value="Unassembled WGS sequence"/>
</dbReference>